<keyword evidence="1" id="KW-0812">Transmembrane</keyword>
<proteinExistence type="predicted"/>
<gene>
    <name evidence="2" type="ORF">TbgDal_VII3024</name>
</gene>
<sequence>MYLWRFKCFTLCLFIIVICAALSPLSLHYLFPSSSSFLIIHEMSCAMGCVGVGCWIPNPLEFYLSWLPPFPPFNCHTSCSHFTSSLVLLLLSLLLSLSPSRCD</sequence>
<organism evidence="2 3">
    <name type="scientific">Trypanosoma brucei gambiense (strain MHOM/CI/86/DAL972)</name>
    <dbReference type="NCBI Taxonomy" id="679716"/>
    <lineage>
        <taxon>Eukaryota</taxon>
        <taxon>Discoba</taxon>
        <taxon>Euglenozoa</taxon>
        <taxon>Kinetoplastea</taxon>
        <taxon>Metakinetoplastina</taxon>
        <taxon>Trypanosomatida</taxon>
        <taxon>Trypanosomatidae</taxon>
        <taxon>Trypanosoma</taxon>
    </lineage>
</organism>
<keyword evidence="1" id="KW-1133">Transmembrane helix</keyword>
<protein>
    <submittedName>
        <fullName evidence="2">Uncharacterized protein</fullName>
    </submittedName>
</protein>
<dbReference type="EMBL" id="FN554970">
    <property type="protein sequence ID" value="CBH12352.1"/>
    <property type="molecule type" value="Genomic_DNA"/>
</dbReference>
<dbReference type="GeneID" id="23862477"/>
<dbReference type="Proteomes" id="UP000002316">
    <property type="component" value="Chromosome 7"/>
</dbReference>
<evidence type="ECO:0000256" key="1">
    <source>
        <dbReference type="SAM" id="Phobius"/>
    </source>
</evidence>
<accession>C9ZSG8</accession>
<name>C9ZSG8_TRYB9</name>
<evidence type="ECO:0000313" key="2">
    <source>
        <dbReference type="EMBL" id="CBH12352.1"/>
    </source>
</evidence>
<dbReference type="AlphaFoldDB" id="C9ZSG8"/>
<feature type="transmembrane region" description="Helical" evidence="1">
    <location>
        <begin position="12"/>
        <end position="31"/>
    </location>
</feature>
<dbReference type="RefSeq" id="XP_011774633.1">
    <property type="nucleotide sequence ID" value="XM_011776331.1"/>
</dbReference>
<dbReference type="KEGG" id="tbg:TbgDal_VII3024"/>
<reference evidence="3" key="1">
    <citation type="journal article" date="2010" name="PLoS Negl. Trop. Dis.">
        <title>The genome sequence of Trypanosoma brucei gambiense, causative agent of chronic human african trypanosomiasis.</title>
        <authorList>
            <person name="Jackson A.P."/>
            <person name="Sanders M."/>
            <person name="Berry A."/>
            <person name="McQuillan J."/>
            <person name="Aslett M.A."/>
            <person name="Quail M.A."/>
            <person name="Chukualim B."/>
            <person name="Capewell P."/>
            <person name="MacLeod A."/>
            <person name="Melville S.E."/>
            <person name="Gibson W."/>
            <person name="Barry J.D."/>
            <person name="Berriman M."/>
            <person name="Hertz-Fowler C."/>
        </authorList>
    </citation>
    <scope>NUCLEOTIDE SEQUENCE [LARGE SCALE GENOMIC DNA]</scope>
    <source>
        <strain evidence="3">MHOM/CI/86/DAL972</strain>
    </source>
</reference>
<evidence type="ECO:0000313" key="3">
    <source>
        <dbReference type="Proteomes" id="UP000002316"/>
    </source>
</evidence>
<keyword evidence="1" id="KW-0472">Membrane</keyword>